<evidence type="ECO:0000313" key="6">
    <source>
        <dbReference type="EMBL" id="ORZ33230.1"/>
    </source>
</evidence>
<dbReference type="OrthoDB" id="6162375at2759"/>
<comment type="caution">
    <text evidence="6">The sequence shown here is derived from an EMBL/GenBank/DDBJ whole genome shotgun (WGS) entry which is preliminary data.</text>
</comment>
<evidence type="ECO:0000256" key="3">
    <source>
        <dbReference type="ARBA" id="ARBA00023242"/>
    </source>
</evidence>
<dbReference type="GO" id="GO:0017056">
    <property type="term" value="F:structural constituent of nuclear pore"/>
    <property type="evidence" value="ECO:0007669"/>
    <property type="project" value="TreeGrafter"/>
</dbReference>
<accession>A0A1Y2HF68</accession>
<evidence type="ECO:0000313" key="7">
    <source>
        <dbReference type="Proteomes" id="UP000193411"/>
    </source>
</evidence>
<gene>
    <name evidence="6" type="ORF">BCR44DRAFT_1438580</name>
</gene>
<dbReference type="STRING" id="765915.A0A1Y2HF68"/>
<evidence type="ECO:0000259" key="5">
    <source>
        <dbReference type="Pfam" id="PF13874"/>
    </source>
</evidence>
<keyword evidence="2" id="KW-0813">Transport</keyword>
<dbReference type="Proteomes" id="UP000193411">
    <property type="component" value="Unassembled WGS sequence"/>
</dbReference>
<dbReference type="PANTHER" id="PTHR13000:SF0">
    <property type="entry name" value="NUCLEOPORIN P54"/>
    <property type="match status" value="1"/>
</dbReference>
<dbReference type="InterPro" id="IPR025712">
    <property type="entry name" value="Nup54_alpha-helical_dom"/>
</dbReference>
<dbReference type="GO" id="GO:0006999">
    <property type="term" value="P:nuclear pore organization"/>
    <property type="evidence" value="ECO:0007669"/>
    <property type="project" value="TreeGrafter"/>
</dbReference>
<dbReference type="Pfam" id="PF13874">
    <property type="entry name" value="Nup54"/>
    <property type="match status" value="1"/>
</dbReference>
<feature type="region of interest" description="Disordered" evidence="4">
    <location>
        <begin position="436"/>
        <end position="456"/>
    </location>
</feature>
<name>A0A1Y2HF68_9FUNG</name>
<evidence type="ECO:0000256" key="1">
    <source>
        <dbReference type="ARBA" id="ARBA00004123"/>
    </source>
</evidence>
<organism evidence="6 7">
    <name type="scientific">Catenaria anguillulae PL171</name>
    <dbReference type="NCBI Taxonomy" id="765915"/>
    <lineage>
        <taxon>Eukaryota</taxon>
        <taxon>Fungi</taxon>
        <taxon>Fungi incertae sedis</taxon>
        <taxon>Blastocladiomycota</taxon>
        <taxon>Blastocladiomycetes</taxon>
        <taxon>Blastocladiales</taxon>
        <taxon>Catenariaceae</taxon>
        <taxon>Catenaria</taxon>
    </lineage>
</organism>
<dbReference type="GO" id="GO:0036228">
    <property type="term" value="P:protein localization to nuclear inner membrane"/>
    <property type="evidence" value="ECO:0007669"/>
    <property type="project" value="TreeGrafter"/>
</dbReference>
<evidence type="ECO:0000256" key="2">
    <source>
        <dbReference type="ARBA" id="ARBA00022448"/>
    </source>
</evidence>
<dbReference type="GO" id="GO:0044613">
    <property type="term" value="C:nuclear pore central transport channel"/>
    <property type="evidence" value="ECO:0007669"/>
    <property type="project" value="TreeGrafter"/>
</dbReference>
<sequence>MAFNFNLGAAAKPAGAPAFGAAPAASQPGAFGGFGAPAASTAATTPSTLFGGGAQPQQPGAAAGGFGGFVHLAALAQRRRPQQPAATAGGASFGGFGAPAASTGVGAAGNSFAFGGPAASKPAGLTVTPAFGGAGFGAAAGVSTAAKPAGFGGFGATTGGFGATTTTNLGFGMSQQQQQQQAPVLTVPAGYPHQPLPTTPESVLQSLKEAWDPSSPTLRARPARRRHALLHAARNNPDPSTLVPALAIGFPALERRAKAQDQHFMNMRVRLAEIAVTLDKLQARHAAENVAEMAEVRRKLAASAMRVLSMMVQLHVLLNQGTPLRPDEANVRAAIDAAAATLAARGSADGAAGDELPLMARLQALWRQVEQVPDGRVEGGKHGQVSGGLTLADEQQVVQVLANQDKGIAYIVDVVGKDKKEMDRIERALVTDMERVGPSGAATGDGPSFKRSRMYY</sequence>
<dbReference type="InterPro" id="IPR024864">
    <property type="entry name" value="Nup54/Nup57/Nup44"/>
</dbReference>
<feature type="domain" description="Nucleoporin Nup54 alpha-helical" evidence="5">
    <location>
        <begin position="231"/>
        <end position="348"/>
    </location>
</feature>
<dbReference type="EMBL" id="MCFL01000037">
    <property type="protein sequence ID" value="ORZ33230.1"/>
    <property type="molecule type" value="Genomic_DNA"/>
</dbReference>
<keyword evidence="7" id="KW-1185">Reference proteome</keyword>
<feature type="region of interest" description="Disordered" evidence="4">
    <location>
        <begin position="173"/>
        <end position="219"/>
    </location>
</feature>
<comment type="subcellular location">
    <subcellularLocation>
        <location evidence="1">Nucleus</location>
    </subcellularLocation>
</comment>
<dbReference type="PANTHER" id="PTHR13000">
    <property type="entry name" value="NUCLEOPORIN P54"/>
    <property type="match status" value="1"/>
</dbReference>
<evidence type="ECO:0000256" key="4">
    <source>
        <dbReference type="SAM" id="MobiDB-lite"/>
    </source>
</evidence>
<reference evidence="6 7" key="1">
    <citation type="submission" date="2016-07" db="EMBL/GenBank/DDBJ databases">
        <title>Pervasive Adenine N6-methylation of Active Genes in Fungi.</title>
        <authorList>
            <consortium name="DOE Joint Genome Institute"/>
            <person name="Mondo S.J."/>
            <person name="Dannebaum R.O."/>
            <person name="Kuo R.C."/>
            <person name="Labutti K."/>
            <person name="Haridas S."/>
            <person name="Kuo A."/>
            <person name="Salamov A."/>
            <person name="Ahrendt S.R."/>
            <person name="Lipzen A."/>
            <person name="Sullivan W."/>
            <person name="Andreopoulos W.B."/>
            <person name="Clum A."/>
            <person name="Lindquist E."/>
            <person name="Daum C."/>
            <person name="Ramamoorthy G.K."/>
            <person name="Gryganskyi A."/>
            <person name="Culley D."/>
            <person name="Magnuson J.K."/>
            <person name="James T.Y."/>
            <person name="O'Malley M.A."/>
            <person name="Stajich J.E."/>
            <person name="Spatafora J.W."/>
            <person name="Visel A."/>
            <person name="Grigoriev I.V."/>
        </authorList>
    </citation>
    <scope>NUCLEOTIDE SEQUENCE [LARGE SCALE GENOMIC DNA]</scope>
    <source>
        <strain evidence="6 7">PL171</strain>
    </source>
</reference>
<proteinExistence type="predicted"/>
<dbReference type="AlphaFoldDB" id="A0A1Y2HF68"/>
<protein>
    <submittedName>
        <fullName evidence="6">Nucleoporin complex subunit 54-domain-containing protein</fullName>
    </submittedName>
</protein>
<dbReference type="GO" id="GO:0006607">
    <property type="term" value="P:NLS-bearing protein import into nucleus"/>
    <property type="evidence" value="ECO:0007669"/>
    <property type="project" value="TreeGrafter"/>
</dbReference>
<keyword evidence="3" id="KW-0539">Nucleus</keyword>